<dbReference type="InterPro" id="IPR001296">
    <property type="entry name" value="Glyco_trans_1"/>
</dbReference>
<evidence type="ECO:0000313" key="3">
    <source>
        <dbReference type="EMBL" id="MBE6270546.1"/>
    </source>
</evidence>
<reference evidence="3" key="1">
    <citation type="submission" date="2019-04" db="EMBL/GenBank/DDBJ databases">
        <title>Evolution of Biomass-Degrading Anaerobic Consortia Revealed by Metagenomics.</title>
        <authorList>
            <person name="Peng X."/>
        </authorList>
    </citation>
    <scope>NUCLEOTIDE SEQUENCE</scope>
    <source>
        <strain evidence="3">SIG140</strain>
    </source>
</reference>
<evidence type="ECO:0000259" key="1">
    <source>
        <dbReference type="Pfam" id="PF00534"/>
    </source>
</evidence>
<dbReference type="Gene3D" id="3.40.50.2000">
    <property type="entry name" value="Glycogen Phosphorylase B"/>
    <property type="match status" value="2"/>
</dbReference>
<dbReference type="Pfam" id="PF13439">
    <property type="entry name" value="Glyco_transf_4"/>
    <property type="match status" value="1"/>
</dbReference>
<sequence length="391" mass="43685">MKILFSASTYPHPGYPFSAFISVLCEELTRQGHEVTVIAPQSIISYLIKGTKLLPLEITYNVTTEHGMKDIKVYRPYSYTFGHGRFLRLTWWANQRAFSRIVKKRNICFDIIYAHFWNNGYNALTIEREKGKPLFVATGEDCIIANKILTVSKINDICNNTRGVICVSTKNKIESITKGLTTEKKCIVLPNAIDPQLFYKKDKQKCRTKLGFPADAFIVAYSGRFAVRKGVNRVSSAITLLNDNNIKSIFIGSNYGNEIVQPECNGILFKGKLKHEDMVDYLNSADVFVLPSLAEGCSNSIIEAMACGLPIISSDLPFNHDILNENNAILVDPNNVEQIADTINLLKNNEVLRIKLAEGALASAKELTIGKRAARIVAFIKEILKGEIKDV</sequence>
<dbReference type="InterPro" id="IPR050194">
    <property type="entry name" value="Glycosyltransferase_grp1"/>
</dbReference>
<dbReference type="AlphaFoldDB" id="A0A9D5P0B0"/>
<dbReference type="EMBL" id="SUYC01000005">
    <property type="protein sequence ID" value="MBE6270546.1"/>
    <property type="molecule type" value="Genomic_DNA"/>
</dbReference>
<dbReference type="Pfam" id="PF00534">
    <property type="entry name" value="Glycos_transf_1"/>
    <property type="match status" value="1"/>
</dbReference>
<feature type="domain" description="Glycosyl transferase family 1" evidence="1">
    <location>
        <begin position="203"/>
        <end position="359"/>
    </location>
</feature>
<protein>
    <submittedName>
        <fullName evidence="3">Glycosyltransferase family 4 protein</fullName>
    </submittedName>
</protein>
<feature type="domain" description="Glycosyltransferase subfamily 4-like N-terminal" evidence="2">
    <location>
        <begin position="23"/>
        <end position="196"/>
    </location>
</feature>
<gene>
    <name evidence="3" type="ORF">E7101_06295</name>
</gene>
<evidence type="ECO:0000313" key="4">
    <source>
        <dbReference type="Proteomes" id="UP000806522"/>
    </source>
</evidence>
<dbReference type="SUPFAM" id="SSF53756">
    <property type="entry name" value="UDP-Glycosyltransferase/glycogen phosphorylase"/>
    <property type="match status" value="1"/>
</dbReference>
<dbReference type="CDD" id="cd03801">
    <property type="entry name" value="GT4_PimA-like"/>
    <property type="match status" value="1"/>
</dbReference>
<comment type="caution">
    <text evidence="3">The sequence shown here is derived from an EMBL/GenBank/DDBJ whole genome shotgun (WGS) entry which is preliminary data.</text>
</comment>
<dbReference type="PANTHER" id="PTHR45947">
    <property type="entry name" value="SULFOQUINOVOSYL TRANSFERASE SQD2"/>
    <property type="match status" value="1"/>
</dbReference>
<dbReference type="PANTHER" id="PTHR45947:SF15">
    <property type="entry name" value="TEICHURONIC ACID BIOSYNTHESIS GLYCOSYLTRANSFERASE TUAC-RELATED"/>
    <property type="match status" value="1"/>
</dbReference>
<name>A0A9D5P0B0_XYLRU</name>
<organism evidence="3 4">
    <name type="scientific">Xylanibacter ruminicola</name>
    <name type="common">Prevotella ruminicola</name>
    <dbReference type="NCBI Taxonomy" id="839"/>
    <lineage>
        <taxon>Bacteria</taxon>
        <taxon>Pseudomonadati</taxon>
        <taxon>Bacteroidota</taxon>
        <taxon>Bacteroidia</taxon>
        <taxon>Bacteroidales</taxon>
        <taxon>Prevotellaceae</taxon>
        <taxon>Xylanibacter</taxon>
    </lineage>
</organism>
<dbReference type="InterPro" id="IPR028098">
    <property type="entry name" value="Glyco_trans_4-like_N"/>
</dbReference>
<accession>A0A9D5P0B0</accession>
<dbReference type="Proteomes" id="UP000806522">
    <property type="component" value="Unassembled WGS sequence"/>
</dbReference>
<evidence type="ECO:0000259" key="2">
    <source>
        <dbReference type="Pfam" id="PF13439"/>
    </source>
</evidence>
<dbReference type="GO" id="GO:0016757">
    <property type="term" value="F:glycosyltransferase activity"/>
    <property type="evidence" value="ECO:0007669"/>
    <property type="project" value="InterPro"/>
</dbReference>
<proteinExistence type="predicted"/>